<dbReference type="GO" id="GO:0043565">
    <property type="term" value="F:sequence-specific DNA binding"/>
    <property type="evidence" value="ECO:0007669"/>
    <property type="project" value="InterPro"/>
</dbReference>
<accession>A0AB39UTI4</accession>
<keyword evidence="2" id="KW-0238">DNA-binding</keyword>
<dbReference type="SUPFAM" id="SSF46689">
    <property type="entry name" value="Homeodomain-like"/>
    <property type="match status" value="2"/>
</dbReference>
<keyword evidence="1" id="KW-0805">Transcription regulation</keyword>
<dbReference type="Pfam" id="PF12833">
    <property type="entry name" value="HTH_18"/>
    <property type="match status" value="1"/>
</dbReference>
<dbReference type="KEGG" id="tcd:AAIA72_10060"/>
<dbReference type="InterPro" id="IPR018060">
    <property type="entry name" value="HTH_AraC"/>
</dbReference>
<sequence length="267" mass="29940">MTGSSGSGKKAVIYATGERGVYVGRLEKRFRRASVPATLLVSLDGDLEVRDPLTRERTTSRSVLIPSGTELEYDTHGSQVVMFFLDPLGTDLARVRHLMRSVTPLGNQYVMQHLDGLSDVIQFANTLRNQRPPLDTVIRIAEEWLSDPRRQVDAPDPRVLQAVQLLKTHYDRNISVEWVAAQVGLSVPRLSQLFRQVTGTSMRRFRLWHRIFVTAAELARGTPLTEAAVHAGFSDYAQFSRTYRTLVGACPSHARDNTELHLTGFLV</sequence>
<dbReference type="PANTHER" id="PTHR46796">
    <property type="entry name" value="HTH-TYPE TRANSCRIPTIONAL ACTIVATOR RHAS-RELATED"/>
    <property type="match status" value="1"/>
</dbReference>
<dbReference type="SMART" id="SM00342">
    <property type="entry name" value="HTH_ARAC"/>
    <property type="match status" value="1"/>
</dbReference>
<protein>
    <submittedName>
        <fullName evidence="5">AraC family transcriptional regulator</fullName>
    </submittedName>
</protein>
<organism evidence="5">
    <name type="scientific">Thermohahella caldifontis</name>
    <dbReference type="NCBI Taxonomy" id="3142973"/>
    <lineage>
        <taxon>Bacteria</taxon>
        <taxon>Pseudomonadati</taxon>
        <taxon>Pseudomonadota</taxon>
        <taxon>Gammaproteobacteria</taxon>
        <taxon>Oceanospirillales</taxon>
        <taxon>Hahellaceae</taxon>
        <taxon>Thermohahella</taxon>
    </lineage>
</organism>
<evidence type="ECO:0000256" key="2">
    <source>
        <dbReference type="ARBA" id="ARBA00023125"/>
    </source>
</evidence>
<dbReference type="PROSITE" id="PS01124">
    <property type="entry name" value="HTH_ARAC_FAMILY_2"/>
    <property type="match status" value="1"/>
</dbReference>
<evidence type="ECO:0000256" key="3">
    <source>
        <dbReference type="ARBA" id="ARBA00023163"/>
    </source>
</evidence>
<evidence type="ECO:0000313" key="5">
    <source>
        <dbReference type="EMBL" id="XDT71150.1"/>
    </source>
</evidence>
<dbReference type="EMBL" id="CP154858">
    <property type="protein sequence ID" value="XDT71150.1"/>
    <property type="molecule type" value="Genomic_DNA"/>
</dbReference>
<evidence type="ECO:0000259" key="4">
    <source>
        <dbReference type="PROSITE" id="PS01124"/>
    </source>
</evidence>
<evidence type="ECO:0000256" key="1">
    <source>
        <dbReference type="ARBA" id="ARBA00023015"/>
    </source>
</evidence>
<feature type="domain" description="HTH araC/xylS-type" evidence="4">
    <location>
        <begin position="160"/>
        <end position="257"/>
    </location>
</feature>
<dbReference type="GO" id="GO:0003700">
    <property type="term" value="F:DNA-binding transcription factor activity"/>
    <property type="evidence" value="ECO:0007669"/>
    <property type="project" value="InterPro"/>
</dbReference>
<dbReference type="InterPro" id="IPR009057">
    <property type="entry name" value="Homeodomain-like_sf"/>
</dbReference>
<dbReference type="InterPro" id="IPR050204">
    <property type="entry name" value="AraC_XylS_family_regulators"/>
</dbReference>
<dbReference type="RefSeq" id="WP_369600189.1">
    <property type="nucleotide sequence ID" value="NZ_CP154858.1"/>
</dbReference>
<dbReference type="AlphaFoldDB" id="A0AB39UTI4"/>
<dbReference type="Gene3D" id="1.10.10.60">
    <property type="entry name" value="Homeodomain-like"/>
    <property type="match status" value="1"/>
</dbReference>
<gene>
    <name evidence="5" type="ORF">AAIA72_10060</name>
</gene>
<name>A0AB39UTI4_9GAMM</name>
<reference evidence="5" key="1">
    <citation type="submission" date="2024-05" db="EMBL/GenBank/DDBJ databases">
        <title>Genome sequencing of novel strain.</title>
        <authorList>
            <person name="Ganbat D."/>
            <person name="Ganbat S."/>
            <person name="Lee S.-J."/>
        </authorList>
    </citation>
    <scope>NUCLEOTIDE SEQUENCE</scope>
    <source>
        <strain evidence="5">SMD15-11</strain>
    </source>
</reference>
<proteinExistence type="predicted"/>
<keyword evidence="3" id="KW-0804">Transcription</keyword>